<reference evidence="1 2" key="1">
    <citation type="submission" date="2018-02" db="EMBL/GenBank/DDBJ databases">
        <title>The complete genome of two Bacillus pumilus strains from Cuatro Cienegas, Coahuila, Mexico.</title>
        <authorList>
            <person name="Zarza E."/>
            <person name="Alcaraz L.D."/>
            <person name="Aguilar-Salinas B."/>
            <person name="Islas A."/>
            <person name="Olmedo-Alvarez G."/>
        </authorList>
    </citation>
    <scope>NUCLEOTIDE SEQUENCE [LARGE SCALE GENOMIC DNA]</scope>
    <source>
        <strain evidence="1 2">145</strain>
    </source>
</reference>
<organism evidence="1 2">
    <name type="scientific">Bacillus pumilus</name>
    <name type="common">Bacillus mesentericus</name>
    <dbReference type="NCBI Taxonomy" id="1408"/>
    <lineage>
        <taxon>Bacteria</taxon>
        <taxon>Bacillati</taxon>
        <taxon>Bacillota</taxon>
        <taxon>Bacilli</taxon>
        <taxon>Bacillales</taxon>
        <taxon>Bacillaceae</taxon>
        <taxon>Bacillus</taxon>
    </lineage>
</organism>
<proteinExistence type="predicted"/>
<evidence type="ECO:0008006" key="3">
    <source>
        <dbReference type="Google" id="ProtNLM"/>
    </source>
</evidence>
<accession>A0AAD0HLP3</accession>
<evidence type="ECO:0000313" key="2">
    <source>
        <dbReference type="Proteomes" id="UP000264960"/>
    </source>
</evidence>
<dbReference type="AlphaFoldDB" id="A0AAD0HLP3"/>
<name>A0AAD0HLP3_BACPU</name>
<gene>
    <name evidence="1" type="ORF">C5695_05275</name>
</gene>
<dbReference type="EMBL" id="CP027116">
    <property type="protein sequence ID" value="AVM23268.1"/>
    <property type="molecule type" value="Genomic_DNA"/>
</dbReference>
<protein>
    <recommendedName>
        <fullName evidence="3">Rho termination factor N-terminal domain-containing protein</fullName>
    </recommendedName>
</protein>
<dbReference type="RefSeq" id="WP_117729820.1">
    <property type="nucleotide sequence ID" value="NZ_CP027116.1"/>
</dbReference>
<evidence type="ECO:0000313" key="1">
    <source>
        <dbReference type="EMBL" id="AVM23268.1"/>
    </source>
</evidence>
<sequence length="63" mass="7424">MGATTFWLLEQDLKRRAKIEKDAQDDLSYEEMTVEQLKQKAKDKGIAGYYNMKREKLLEKLKG</sequence>
<dbReference type="Proteomes" id="UP000264960">
    <property type="component" value="Chromosome"/>
</dbReference>